<feature type="domain" description="Glycosyl hydrolase family 13 catalytic" evidence="5">
    <location>
        <begin position="165"/>
        <end position="576"/>
    </location>
</feature>
<dbReference type="Pfam" id="PF00128">
    <property type="entry name" value="Alpha-amylase"/>
    <property type="match status" value="1"/>
</dbReference>
<evidence type="ECO:0000256" key="4">
    <source>
        <dbReference type="SAM" id="MobiDB-lite"/>
    </source>
</evidence>
<evidence type="ECO:0000256" key="3">
    <source>
        <dbReference type="ARBA" id="ARBA00023295"/>
    </source>
</evidence>
<comment type="similarity">
    <text evidence="1">Belongs to the glycosyl hydrolase 13 family.</text>
</comment>
<organism evidence="6 7">
    <name type="scientific">Sporichthya brevicatena</name>
    <dbReference type="NCBI Taxonomy" id="171442"/>
    <lineage>
        <taxon>Bacteria</taxon>
        <taxon>Bacillati</taxon>
        <taxon>Actinomycetota</taxon>
        <taxon>Actinomycetes</taxon>
        <taxon>Sporichthyales</taxon>
        <taxon>Sporichthyaceae</taxon>
        <taxon>Sporichthya</taxon>
    </lineage>
</organism>
<evidence type="ECO:0000313" key="6">
    <source>
        <dbReference type="EMBL" id="GAA0632937.1"/>
    </source>
</evidence>
<dbReference type="EMBL" id="BAAAHE010000044">
    <property type="protein sequence ID" value="GAA0632937.1"/>
    <property type="molecule type" value="Genomic_DNA"/>
</dbReference>
<dbReference type="CDD" id="cd11326">
    <property type="entry name" value="AmyAc_Glg_debranch"/>
    <property type="match status" value="1"/>
</dbReference>
<evidence type="ECO:0000313" key="7">
    <source>
        <dbReference type="Proteomes" id="UP001500957"/>
    </source>
</evidence>
<protein>
    <submittedName>
        <fullName evidence="6">Glycogen debranching protein GlgX</fullName>
    </submittedName>
</protein>
<dbReference type="InterPro" id="IPR011837">
    <property type="entry name" value="Glycogen_debranch_GlgX"/>
</dbReference>
<dbReference type="InterPro" id="IPR004193">
    <property type="entry name" value="Glyco_hydro_13_N"/>
</dbReference>
<dbReference type="Pfam" id="PF02922">
    <property type="entry name" value="CBM_48"/>
    <property type="match status" value="1"/>
</dbReference>
<keyword evidence="3" id="KW-0326">Glycosidase</keyword>
<dbReference type="Gene3D" id="2.60.40.1180">
    <property type="entry name" value="Golgi alpha-mannosidase II"/>
    <property type="match status" value="1"/>
</dbReference>
<sequence>MVPWPGRSAPLGATYDPVRGGVNVAVFSRRAESVEVCLLDSAGAETNRIGLHERTGHVWHAFLPGVEPGTRYGFRVHGPWDPARGLRFNPAKLLLDPYARAITGGYAGHPASYAHVHTGPGSDDTVRDERDSAPHVPHAVVVDPADASPTGTRPGTAWTDTVLYELHVRGFTRSHPEVPPHQRGTYAGLAHPAVVEYLTGLGVTAVELLPVHHFVSEEHLLRSGRRNYWGYNSIGFFAPHAGYSSAGTLGGQVREFQEMVRTLHAAGLEVILDVVYNHTAEGDETGPTLSFRGLDNVEYYRLRDGRHYADVTGCGNTLDARSPQVIALIADSLRYWVTEMGVDGFRFDLASALIRGPVGADAPDPRAALLTVLAQDPVLADVKLIAEPWDATAAGYLLGGFPPPWAEWNDRYRGCVRDFWRGAPAGVDDLAYRLSGSSDLFAHPGRGPIASVNYVTSHDGFTLRDLVSYTSKRNQANGEDNRDGTDDNRSWNCGEEGETATFGVLVLRERQMRNMLMTLLLSVGTPMLVAGDERARTQRGNNNAYCQDNEISWVDWTPDPTADRLTEFTRTLLALRHAHPVFRQQGFFTGAPIGAHGQPDLEWFTEAGERLTNEDWHDPHRSALGVLLCGDAIHQRGPQGETLTDDSFLLLLNAGAEALAWRMPTTTFATGFVPVLDSDPGHSVDGQTVLAPGETLTLTGRSAVLLRVLGEPDPLIG</sequence>
<keyword evidence="2" id="KW-0378">Hydrolase</keyword>
<evidence type="ECO:0000256" key="2">
    <source>
        <dbReference type="ARBA" id="ARBA00022801"/>
    </source>
</evidence>
<comment type="caution">
    <text evidence="6">The sequence shown here is derived from an EMBL/GenBank/DDBJ whole genome shotgun (WGS) entry which is preliminary data.</text>
</comment>
<reference evidence="6 7" key="1">
    <citation type="journal article" date="2019" name="Int. J. Syst. Evol. Microbiol.">
        <title>The Global Catalogue of Microorganisms (GCM) 10K type strain sequencing project: providing services to taxonomists for standard genome sequencing and annotation.</title>
        <authorList>
            <consortium name="The Broad Institute Genomics Platform"/>
            <consortium name="The Broad Institute Genome Sequencing Center for Infectious Disease"/>
            <person name="Wu L."/>
            <person name="Ma J."/>
        </authorList>
    </citation>
    <scope>NUCLEOTIDE SEQUENCE [LARGE SCALE GENOMIC DNA]</scope>
    <source>
        <strain evidence="6 7">JCM 10671</strain>
    </source>
</reference>
<dbReference type="Gene3D" id="2.60.40.10">
    <property type="entry name" value="Immunoglobulins"/>
    <property type="match status" value="1"/>
</dbReference>
<dbReference type="InterPro" id="IPR017853">
    <property type="entry name" value="GH"/>
</dbReference>
<feature type="compositionally biased region" description="Basic and acidic residues" evidence="4">
    <location>
        <begin position="479"/>
        <end position="489"/>
    </location>
</feature>
<dbReference type="InterPro" id="IPR044505">
    <property type="entry name" value="GlgX_Isoamylase_N_E_set"/>
</dbReference>
<evidence type="ECO:0000259" key="5">
    <source>
        <dbReference type="SMART" id="SM00642"/>
    </source>
</evidence>
<dbReference type="CDD" id="cd02856">
    <property type="entry name" value="E_set_GDE_Isoamylase_N"/>
    <property type="match status" value="1"/>
</dbReference>
<dbReference type="InterPro" id="IPR006047">
    <property type="entry name" value="GH13_cat_dom"/>
</dbReference>
<dbReference type="Proteomes" id="UP001500957">
    <property type="component" value="Unassembled WGS sequence"/>
</dbReference>
<dbReference type="SMART" id="SM00642">
    <property type="entry name" value="Aamy"/>
    <property type="match status" value="1"/>
</dbReference>
<accession>A0ABN1H8F2</accession>
<keyword evidence="7" id="KW-1185">Reference proteome</keyword>
<dbReference type="Gene3D" id="3.20.20.80">
    <property type="entry name" value="Glycosidases"/>
    <property type="match status" value="1"/>
</dbReference>
<dbReference type="PANTHER" id="PTHR43002">
    <property type="entry name" value="GLYCOGEN DEBRANCHING ENZYME"/>
    <property type="match status" value="1"/>
</dbReference>
<dbReference type="SUPFAM" id="SSF81296">
    <property type="entry name" value="E set domains"/>
    <property type="match status" value="1"/>
</dbReference>
<dbReference type="NCBIfam" id="TIGR02100">
    <property type="entry name" value="glgX_debranch"/>
    <property type="match status" value="1"/>
</dbReference>
<dbReference type="SUPFAM" id="SSF51445">
    <property type="entry name" value="(Trans)glycosidases"/>
    <property type="match status" value="1"/>
</dbReference>
<feature type="region of interest" description="Disordered" evidence="4">
    <location>
        <begin position="472"/>
        <end position="491"/>
    </location>
</feature>
<dbReference type="InterPro" id="IPR013783">
    <property type="entry name" value="Ig-like_fold"/>
</dbReference>
<name>A0ABN1H8F2_9ACTN</name>
<dbReference type="SUPFAM" id="SSF51011">
    <property type="entry name" value="Glycosyl hydrolase domain"/>
    <property type="match status" value="1"/>
</dbReference>
<gene>
    <name evidence="6" type="primary">glgX_4</name>
    <name evidence="6" type="ORF">GCM10009547_41030</name>
</gene>
<evidence type="ECO:0000256" key="1">
    <source>
        <dbReference type="ARBA" id="ARBA00008061"/>
    </source>
</evidence>
<proteinExistence type="inferred from homology"/>
<dbReference type="InterPro" id="IPR013780">
    <property type="entry name" value="Glyco_hydro_b"/>
</dbReference>
<dbReference type="InterPro" id="IPR014756">
    <property type="entry name" value="Ig_E-set"/>
</dbReference>